<dbReference type="GO" id="GO:0000981">
    <property type="term" value="F:DNA-binding transcription factor activity, RNA polymerase II-specific"/>
    <property type="evidence" value="ECO:0007669"/>
    <property type="project" value="InterPro"/>
</dbReference>
<dbReference type="AlphaFoldDB" id="A0A9Q8P304"/>
<name>A0A9Q8P304_PASFU</name>
<dbReference type="RefSeq" id="XP_047755794.1">
    <property type="nucleotide sequence ID" value="XM_047900369.1"/>
</dbReference>
<dbReference type="SUPFAM" id="SSF57701">
    <property type="entry name" value="Zn2/Cys6 DNA-binding domain"/>
    <property type="match status" value="1"/>
</dbReference>
<evidence type="ECO:0000256" key="5">
    <source>
        <dbReference type="ARBA" id="ARBA00023242"/>
    </source>
</evidence>
<accession>A0A9Q8P304</accession>
<proteinExistence type="predicted"/>
<protein>
    <recommendedName>
        <fullName evidence="7">Zn(2)-C6 fungal-type domain-containing protein</fullName>
    </recommendedName>
</protein>
<organism evidence="8 9">
    <name type="scientific">Passalora fulva</name>
    <name type="common">Tomato leaf mold</name>
    <name type="synonym">Cladosporium fulvum</name>
    <dbReference type="NCBI Taxonomy" id="5499"/>
    <lineage>
        <taxon>Eukaryota</taxon>
        <taxon>Fungi</taxon>
        <taxon>Dikarya</taxon>
        <taxon>Ascomycota</taxon>
        <taxon>Pezizomycotina</taxon>
        <taxon>Dothideomycetes</taxon>
        <taxon>Dothideomycetidae</taxon>
        <taxon>Mycosphaerellales</taxon>
        <taxon>Mycosphaerellaceae</taxon>
        <taxon>Fulvia</taxon>
    </lineage>
</organism>
<dbReference type="EMBL" id="CP090163">
    <property type="protein sequence ID" value="UJO11428.1"/>
    <property type="molecule type" value="Genomic_DNA"/>
</dbReference>
<keyword evidence="2" id="KW-0805">Transcription regulation</keyword>
<dbReference type="GO" id="GO:0008270">
    <property type="term" value="F:zinc ion binding"/>
    <property type="evidence" value="ECO:0007669"/>
    <property type="project" value="InterPro"/>
</dbReference>
<feature type="region of interest" description="Disordered" evidence="6">
    <location>
        <begin position="1"/>
        <end position="38"/>
    </location>
</feature>
<dbReference type="CDD" id="cd00067">
    <property type="entry name" value="GAL4"/>
    <property type="match status" value="1"/>
</dbReference>
<reference evidence="8" key="2">
    <citation type="journal article" date="2022" name="Microb. Genom.">
        <title>A chromosome-scale genome assembly of the tomato pathogen Cladosporium fulvum reveals a compartmentalized genome architecture and the presence of a dispensable chromosome.</title>
        <authorList>
            <person name="Zaccaron A.Z."/>
            <person name="Chen L.H."/>
            <person name="Samaras A."/>
            <person name="Stergiopoulos I."/>
        </authorList>
    </citation>
    <scope>NUCLEOTIDE SEQUENCE</scope>
    <source>
        <strain evidence="8">Race5_Kim</strain>
    </source>
</reference>
<comment type="subcellular location">
    <subcellularLocation>
        <location evidence="1">Nucleus</location>
    </subcellularLocation>
</comment>
<evidence type="ECO:0000256" key="4">
    <source>
        <dbReference type="ARBA" id="ARBA00023163"/>
    </source>
</evidence>
<reference evidence="8" key="1">
    <citation type="submission" date="2021-12" db="EMBL/GenBank/DDBJ databases">
        <authorList>
            <person name="Zaccaron A."/>
            <person name="Stergiopoulos I."/>
        </authorList>
    </citation>
    <scope>NUCLEOTIDE SEQUENCE</scope>
    <source>
        <strain evidence="8">Race5_Kim</strain>
    </source>
</reference>
<dbReference type="KEGG" id="ffu:CLAFUR5_01221"/>
<dbReference type="OrthoDB" id="5226580at2759"/>
<keyword evidence="4" id="KW-0804">Transcription</keyword>
<dbReference type="PANTHER" id="PTHR31845:SF10">
    <property type="entry name" value="ZN(II)2CYS6 TRANSCRIPTION FACTOR (EUROFUNG)"/>
    <property type="match status" value="1"/>
</dbReference>
<dbReference type="GO" id="GO:0000976">
    <property type="term" value="F:transcription cis-regulatory region binding"/>
    <property type="evidence" value="ECO:0007669"/>
    <property type="project" value="TreeGrafter"/>
</dbReference>
<dbReference type="Proteomes" id="UP000756132">
    <property type="component" value="Chromosome 1"/>
</dbReference>
<dbReference type="InterPro" id="IPR001138">
    <property type="entry name" value="Zn2Cys6_DnaBD"/>
</dbReference>
<evidence type="ECO:0000256" key="2">
    <source>
        <dbReference type="ARBA" id="ARBA00023015"/>
    </source>
</evidence>
<evidence type="ECO:0000313" key="9">
    <source>
        <dbReference type="Proteomes" id="UP000756132"/>
    </source>
</evidence>
<feature type="domain" description="Zn(2)-C6 fungal-type" evidence="7">
    <location>
        <begin position="37"/>
        <end position="66"/>
    </location>
</feature>
<dbReference type="CDD" id="cd12148">
    <property type="entry name" value="fungal_TF_MHR"/>
    <property type="match status" value="1"/>
</dbReference>
<feature type="compositionally biased region" description="Polar residues" evidence="6">
    <location>
        <begin position="1"/>
        <end position="14"/>
    </location>
</feature>
<dbReference type="Gene3D" id="4.10.240.10">
    <property type="entry name" value="Zn(2)-C6 fungal-type DNA-binding domain"/>
    <property type="match status" value="1"/>
</dbReference>
<keyword evidence="3" id="KW-0238">DNA-binding</keyword>
<evidence type="ECO:0000256" key="3">
    <source>
        <dbReference type="ARBA" id="ARBA00023125"/>
    </source>
</evidence>
<dbReference type="InterPro" id="IPR051089">
    <property type="entry name" value="prtT"/>
</dbReference>
<dbReference type="GeneID" id="71981099"/>
<dbReference type="InterPro" id="IPR036864">
    <property type="entry name" value="Zn2-C6_fun-type_DNA-bd_sf"/>
</dbReference>
<evidence type="ECO:0000256" key="1">
    <source>
        <dbReference type="ARBA" id="ARBA00004123"/>
    </source>
</evidence>
<feature type="region of interest" description="Disordered" evidence="6">
    <location>
        <begin position="98"/>
        <end position="131"/>
    </location>
</feature>
<dbReference type="PROSITE" id="PS00463">
    <property type="entry name" value="ZN2_CY6_FUNGAL_1"/>
    <property type="match status" value="1"/>
</dbReference>
<keyword evidence="9" id="KW-1185">Reference proteome</keyword>
<dbReference type="PANTHER" id="PTHR31845">
    <property type="entry name" value="FINGER DOMAIN PROTEIN, PUTATIVE-RELATED"/>
    <property type="match status" value="1"/>
</dbReference>
<keyword evidence="5" id="KW-0539">Nucleus</keyword>
<sequence>MEGSSNMDITQTPGEATALATPDSEKLKRKRQPRNSACQGCASLKMKCISTDNGKCERCIRMDRDCVPAVPKPRKQRTESGVGQEGDRGIPLLDFAAAAASSSTSAPPPPRFDPARPGQSDEQERRSLLQQHDLSNSDSKAFVALFSRSLGNIVAVDELLRGVDHSFVANSFAIFRQLQPHFPFVDLKPGADVKSMLARRPLLTLAICTVAAATYPAAQARFSQAFQYALSSKLILGTERSIDMMAGILTYLAWHHHYIPDQQVYQQLSLLAGIAADLGLYRPRLDVLDPDSTLERDRAFVGCYYLCSGLAATGFDRPSSLRFTVNLRRCADGLAYAGALPTDRDLPGLLELAIAMDEMENSIRHEHAAERTLPIQFVDLHAKTTAQRLRALKREHPALGSSLAYAAATNHVYQRLLRVNDAPDSSTLIQAACGVKEYLEDILARPPALLHHATILDWTSLVENLVLMARVAKSSTLSGGWEAGALTSMLPCEQLLDSIYGHMSAAPQNDALSPRNEALLQHLGRLSEGIKRRVLHSSVPDVALNEGVLDTRFSESLLSA</sequence>
<evidence type="ECO:0000256" key="6">
    <source>
        <dbReference type="SAM" id="MobiDB-lite"/>
    </source>
</evidence>
<dbReference type="GO" id="GO:0005634">
    <property type="term" value="C:nucleus"/>
    <property type="evidence" value="ECO:0007669"/>
    <property type="project" value="UniProtKB-SubCell"/>
</dbReference>
<evidence type="ECO:0000313" key="8">
    <source>
        <dbReference type="EMBL" id="UJO11428.1"/>
    </source>
</evidence>
<gene>
    <name evidence="8" type="ORF">CLAFUR5_01221</name>
</gene>
<evidence type="ECO:0000259" key="7">
    <source>
        <dbReference type="PROSITE" id="PS00463"/>
    </source>
</evidence>